<evidence type="ECO:0000259" key="2">
    <source>
        <dbReference type="Pfam" id="PF02719"/>
    </source>
</evidence>
<name>A0A347UK33_9RHOB</name>
<protein>
    <submittedName>
        <fullName evidence="3">SDR family NAD(P)-dependent oxidoreductase</fullName>
    </submittedName>
</protein>
<dbReference type="InterPro" id="IPR051203">
    <property type="entry name" value="Polysaccharide_Synthase-Rel"/>
</dbReference>
<comment type="similarity">
    <text evidence="1">Belongs to the polysaccharide synthase family.</text>
</comment>
<gene>
    <name evidence="3" type="ORF">BAR1_15485</name>
</gene>
<organism evidence="3 4">
    <name type="scientific">Profundibacter amoris</name>
    <dbReference type="NCBI Taxonomy" id="2171755"/>
    <lineage>
        <taxon>Bacteria</taxon>
        <taxon>Pseudomonadati</taxon>
        <taxon>Pseudomonadota</taxon>
        <taxon>Alphaproteobacteria</taxon>
        <taxon>Rhodobacterales</taxon>
        <taxon>Paracoccaceae</taxon>
        <taxon>Profundibacter</taxon>
    </lineage>
</organism>
<dbReference type="Proteomes" id="UP000261704">
    <property type="component" value="Chromosome"/>
</dbReference>
<dbReference type="OrthoDB" id="9803111at2"/>
<dbReference type="Pfam" id="PF02719">
    <property type="entry name" value="Polysacc_synt_2"/>
    <property type="match status" value="1"/>
</dbReference>
<dbReference type="SUPFAM" id="SSF51735">
    <property type="entry name" value="NAD(P)-binding Rossmann-fold domains"/>
    <property type="match status" value="1"/>
</dbReference>
<feature type="domain" description="Polysaccharide biosynthesis protein CapD-like" evidence="2">
    <location>
        <begin position="12"/>
        <end position="289"/>
    </location>
</feature>
<keyword evidence="4" id="KW-1185">Reference proteome</keyword>
<evidence type="ECO:0000313" key="3">
    <source>
        <dbReference type="EMBL" id="AXX99211.1"/>
    </source>
</evidence>
<sequence length="337" mass="36887">MSICKNFKGRSVLITGACGTVGAELTRQVLEAGAERIVCVDNNETELFFLQEKYKAGGAVKCYLADIRDREALTQRMQGVEIVLHAAALKHVGLCEDSPAQAIRTNIEGTQNVIDAALANRVERVIFTSSDKAVNPTNVMGTSKLMGERLMTAASLNNRNCETVFASTRFGNVLGSRGSVVPLFKRQIESGGPVTLTDPSMTRFIMTLEEAVKLVLQSAFMATGGEVFVTKMPVARIEDIASHMVQALSGDNPVKITEIGAKPGEKMYEELMNDEEVRRTWETGDFFVVLPALAGDYEELYPISVGRQKADRPYNSSVEPAMTADELAKYFTEKQIL</sequence>
<dbReference type="Gene3D" id="3.40.50.720">
    <property type="entry name" value="NAD(P)-binding Rossmann-like Domain"/>
    <property type="match status" value="1"/>
</dbReference>
<dbReference type="InterPro" id="IPR036291">
    <property type="entry name" value="NAD(P)-bd_dom_sf"/>
</dbReference>
<dbReference type="AlphaFoldDB" id="A0A347UK33"/>
<proteinExistence type="inferred from homology"/>
<evidence type="ECO:0000313" key="4">
    <source>
        <dbReference type="Proteomes" id="UP000261704"/>
    </source>
</evidence>
<dbReference type="CDD" id="cd05237">
    <property type="entry name" value="UDP_invert_4-6DH_SDR_e"/>
    <property type="match status" value="1"/>
</dbReference>
<dbReference type="InterPro" id="IPR003869">
    <property type="entry name" value="Polysac_CapD-like"/>
</dbReference>
<evidence type="ECO:0000256" key="1">
    <source>
        <dbReference type="ARBA" id="ARBA00007430"/>
    </source>
</evidence>
<dbReference type="PANTHER" id="PTHR43318">
    <property type="entry name" value="UDP-N-ACETYLGLUCOSAMINE 4,6-DEHYDRATASE"/>
    <property type="match status" value="1"/>
</dbReference>
<dbReference type="KEGG" id="pamo:BAR1_15485"/>
<dbReference type="RefSeq" id="WP_118943863.1">
    <property type="nucleotide sequence ID" value="NZ_CP032125.1"/>
</dbReference>
<dbReference type="EMBL" id="CP032125">
    <property type="protein sequence ID" value="AXX99211.1"/>
    <property type="molecule type" value="Genomic_DNA"/>
</dbReference>
<dbReference type="PANTHER" id="PTHR43318:SF1">
    <property type="entry name" value="POLYSACCHARIDE BIOSYNTHESIS PROTEIN EPSC-RELATED"/>
    <property type="match status" value="1"/>
</dbReference>
<reference evidence="3 4" key="1">
    <citation type="submission" date="2018-09" db="EMBL/GenBank/DDBJ databases">
        <title>Profundibacter amoris BAR1 gen. nov., sp. nov., a new member of the Roseobacter clade isolated at Lokis Castle Vent Field on the Arctic Mid-Oceanic Ridge.</title>
        <authorList>
            <person name="Le Moine Bauer S."/>
            <person name="Sjoeberg A.G."/>
            <person name="L'Haridon S."/>
            <person name="Stokke R."/>
            <person name="Roalkvam I."/>
            <person name="Steen I.H."/>
            <person name="Dahle H."/>
        </authorList>
    </citation>
    <scope>NUCLEOTIDE SEQUENCE [LARGE SCALE GENOMIC DNA]</scope>
    <source>
        <strain evidence="3 4">BAR1</strain>
    </source>
</reference>
<accession>A0A347UK33</accession>